<reference evidence="1" key="1">
    <citation type="submission" date="2014-09" db="EMBL/GenBank/DDBJ databases">
        <authorList>
            <person name="Magalhaes I.L.F."/>
            <person name="Oliveira U."/>
            <person name="Santos F.R."/>
            <person name="Vidigal T.H.D.A."/>
            <person name="Brescovit A.D."/>
            <person name="Santos A.J."/>
        </authorList>
    </citation>
    <scope>NUCLEOTIDE SEQUENCE</scope>
    <source>
        <tissue evidence="1">Shoot tissue taken approximately 20 cm above the soil surface</tissue>
    </source>
</reference>
<dbReference type="AlphaFoldDB" id="A0A0A8XU49"/>
<evidence type="ECO:0000313" key="1">
    <source>
        <dbReference type="EMBL" id="JAD16283.1"/>
    </source>
</evidence>
<accession>A0A0A8XU49</accession>
<organism evidence="1">
    <name type="scientific">Arundo donax</name>
    <name type="common">Giant reed</name>
    <name type="synonym">Donax arundinaceus</name>
    <dbReference type="NCBI Taxonomy" id="35708"/>
    <lineage>
        <taxon>Eukaryota</taxon>
        <taxon>Viridiplantae</taxon>
        <taxon>Streptophyta</taxon>
        <taxon>Embryophyta</taxon>
        <taxon>Tracheophyta</taxon>
        <taxon>Spermatophyta</taxon>
        <taxon>Magnoliopsida</taxon>
        <taxon>Liliopsida</taxon>
        <taxon>Poales</taxon>
        <taxon>Poaceae</taxon>
        <taxon>PACMAD clade</taxon>
        <taxon>Arundinoideae</taxon>
        <taxon>Arundineae</taxon>
        <taxon>Arundo</taxon>
    </lineage>
</organism>
<dbReference type="EMBL" id="GBRH01281612">
    <property type="protein sequence ID" value="JAD16283.1"/>
    <property type="molecule type" value="Transcribed_RNA"/>
</dbReference>
<protein>
    <submittedName>
        <fullName evidence="1">Uncharacterized protein</fullName>
    </submittedName>
</protein>
<name>A0A0A8XU49_ARUDO</name>
<reference evidence="1" key="2">
    <citation type="journal article" date="2015" name="Data Brief">
        <title>Shoot transcriptome of the giant reed, Arundo donax.</title>
        <authorList>
            <person name="Barrero R.A."/>
            <person name="Guerrero F.D."/>
            <person name="Moolhuijzen P."/>
            <person name="Goolsby J.A."/>
            <person name="Tidwell J."/>
            <person name="Bellgard S.E."/>
            <person name="Bellgard M.I."/>
        </authorList>
    </citation>
    <scope>NUCLEOTIDE SEQUENCE</scope>
    <source>
        <tissue evidence="1">Shoot tissue taken approximately 20 cm above the soil surface</tissue>
    </source>
</reference>
<proteinExistence type="predicted"/>
<sequence>MQVSMEKHGMMGSSSMNSENSFMRRGISLLLMTYGTSQSGNILDVLCLIIIIMDTKSSQLPAF</sequence>